<feature type="region of interest" description="Disordered" evidence="1">
    <location>
        <begin position="28"/>
        <end position="71"/>
    </location>
</feature>
<protein>
    <submittedName>
        <fullName evidence="2">Uncharacterized protein</fullName>
    </submittedName>
</protein>
<name>A0A4Z2FEY9_9TELE</name>
<evidence type="ECO:0000256" key="1">
    <source>
        <dbReference type="SAM" id="MobiDB-lite"/>
    </source>
</evidence>
<gene>
    <name evidence="2" type="ORF">EYF80_050124</name>
</gene>
<comment type="caution">
    <text evidence="2">The sequence shown here is derived from an EMBL/GenBank/DDBJ whole genome shotgun (WGS) entry which is preliminary data.</text>
</comment>
<evidence type="ECO:0000313" key="3">
    <source>
        <dbReference type="Proteomes" id="UP000314294"/>
    </source>
</evidence>
<proteinExistence type="predicted"/>
<keyword evidence="3" id="KW-1185">Reference proteome</keyword>
<dbReference type="AlphaFoldDB" id="A0A4Z2FEY9"/>
<feature type="compositionally biased region" description="Basic and acidic residues" evidence="1">
    <location>
        <begin position="62"/>
        <end position="71"/>
    </location>
</feature>
<accession>A0A4Z2FEY9</accession>
<dbReference type="EMBL" id="SRLO01001256">
    <property type="protein sequence ID" value="TNN39718.1"/>
    <property type="molecule type" value="Genomic_DNA"/>
</dbReference>
<dbReference type="Proteomes" id="UP000314294">
    <property type="component" value="Unassembled WGS sequence"/>
</dbReference>
<organism evidence="2 3">
    <name type="scientific">Liparis tanakae</name>
    <name type="common">Tanaka's snailfish</name>
    <dbReference type="NCBI Taxonomy" id="230148"/>
    <lineage>
        <taxon>Eukaryota</taxon>
        <taxon>Metazoa</taxon>
        <taxon>Chordata</taxon>
        <taxon>Craniata</taxon>
        <taxon>Vertebrata</taxon>
        <taxon>Euteleostomi</taxon>
        <taxon>Actinopterygii</taxon>
        <taxon>Neopterygii</taxon>
        <taxon>Teleostei</taxon>
        <taxon>Neoteleostei</taxon>
        <taxon>Acanthomorphata</taxon>
        <taxon>Eupercaria</taxon>
        <taxon>Perciformes</taxon>
        <taxon>Cottioidei</taxon>
        <taxon>Cottales</taxon>
        <taxon>Liparidae</taxon>
        <taxon>Liparis</taxon>
    </lineage>
</organism>
<sequence length="71" mass="7627">MTPVQYSEEEAHHAADLSLGLWRRGAPQATPLSECRRRPQSIPSAPRGEPGDVADSELPAASERRGSTSSD</sequence>
<reference evidence="2 3" key="1">
    <citation type="submission" date="2019-03" db="EMBL/GenBank/DDBJ databases">
        <title>First draft genome of Liparis tanakae, snailfish: a comprehensive survey of snailfish specific genes.</title>
        <authorList>
            <person name="Kim W."/>
            <person name="Song I."/>
            <person name="Jeong J.-H."/>
            <person name="Kim D."/>
            <person name="Kim S."/>
            <person name="Ryu S."/>
            <person name="Song J.Y."/>
            <person name="Lee S.K."/>
        </authorList>
    </citation>
    <scope>NUCLEOTIDE SEQUENCE [LARGE SCALE GENOMIC DNA]</scope>
    <source>
        <tissue evidence="2">Muscle</tissue>
    </source>
</reference>
<evidence type="ECO:0000313" key="2">
    <source>
        <dbReference type="EMBL" id="TNN39718.1"/>
    </source>
</evidence>